<dbReference type="EMBL" id="WBWS01000033">
    <property type="protein sequence ID" value="KAB2761972.1"/>
    <property type="molecule type" value="Genomic_DNA"/>
</dbReference>
<comment type="caution">
    <text evidence="1">The sequence shown here is derived from an EMBL/GenBank/DDBJ whole genome shotgun (WGS) entry which is preliminary data.</text>
</comment>
<proteinExistence type="predicted"/>
<evidence type="ECO:0000313" key="2">
    <source>
        <dbReference type="Proteomes" id="UP000481876"/>
    </source>
</evidence>
<reference evidence="1 2" key="1">
    <citation type="submission" date="2019-09" db="EMBL/GenBank/DDBJ databases">
        <title>Taxonomic organization of the family Brucellaceae based on a phylogenomic approach.</title>
        <authorList>
            <person name="Leclercq S."/>
            <person name="Cloeckaert A."/>
            <person name="Zygmunt M.S."/>
        </authorList>
    </citation>
    <scope>NUCLEOTIDE SEQUENCE [LARGE SCALE GENOMIC DNA]</scope>
    <source>
        <strain evidence="1 2">LMG 3313</strain>
    </source>
</reference>
<dbReference type="SUPFAM" id="SSF55073">
    <property type="entry name" value="Nucleotide cyclase"/>
    <property type="match status" value="1"/>
</dbReference>
<evidence type="ECO:0000313" key="1">
    <source>
        <dbReference type="EMBL" id="KAB2761972.1"/>
    </source>
</evidence>
<dbReference type="RefSeq" id="WP_151664315.1">
    <property type="nucleotide sequence ID" value="NZ_WBWS01000033.1"/>
</dbReference>
<dbReference type="AlphaFoldDB" id="A0A6L3YZD8"/>
<dbReference type="InterPro" id="IPR029787">
    <property type="entry name" value="Nucleotide_cyclase"/>
</dbReference>
<gene>
    <name evidence="1" type="ORF">F9L04_22975</name>
</gene>
<name>A0A6L3YZD8_BRUAN</name>
<protein>
    <submittedName>
        <fullName evidence="1">Adenylate/guanylate cyclase domain-containing protein</fullName>
    </submittedName>
</protein>
<organism evidence="1 2">
    <name type="scientific">Brucella anthropi</name>
    <name type="common">Ochrobactrum anthropi</name>
    <dbReference type="NCBI Taxonomy" id="529"/>
    <lineage>
        <taxon>Bacteria</taxon>
        <taxon>Pseudomonadati</taxon>
        <taxon>Pseudomonadota</taxon>
        <taxon>Alphaproteobacteria</taxon>
        <taxon>Hyphomicrobiales</taxon>
        <taxon>Brucellaceae</taxon>
        <taxon>Brucella/Ochrobactrum group</taxon>
        <taxon>Brucella</taxon>
    </lineage>
</organism>
<dbReference type="Gene3D" id="3.30.70.1230">
    <property type="entry name" value="Nucleotide cyclase"/>
    <property type="match status" value="1"/>
</dbReference>
<sequence>MAVYVGDYKNTKAAKSALMINWANKQVIQPALDAQYSGTQFQINHTVGIDTSKLLVAKTGVRGANDLVWVGRAANWAAKLTTLSHDTPTWITKAVYDKLNDEAKFTNGNNMWRHHLWTSMKNSDIYSSSWWWSVS</sequence>
<dbReference type="Proteomes" id="UP000481876">
    <property type="component" value="Unassembled WGS sequence"/>
</dbReference>
<accession>A0A6L3YZD8</accession>